<dbReference type="PROSITE" id="PS51084">
    <property type="entry name" value="HIT_2"/>
    <property type="match status" value="1"/>
</dbReference>
<dbReference type="EMBL" id="JAEUWV010000001">
    <property type="protein sequence ID" value="MCO6393600.1"/>
    <property type="molecule type" value="Genomic_DNA"/>
</dbReference>
<keyword evidence="1" id="KW-0547">Nucleotide-binding</keyword>
<dbReference type="Proteomes" id="UP001205920">
    <property type="component" value="Unassembled WGS sequence"/>
</dbReference>
<dbReference type="GO" id="GO:0003824">
    <property type="term" value="F:catalytic activity"/>
    <property type="evidence" value="ECO:0007669"/>
    <property type="project" value="InterPro"/>
</dbReference>
<comment type="caution">
    <text evidence="6">The sequence shown here is derived from an EMBL/GenBank/DDBJ whole genome shotgun (WGS) entry which is preliminary data.</text>
</comment>
<dbReference type="PANTHER" id="PTHR42997:SF1">
    <property type="entry name" value="AP-4-A PHOSPHORYLASE"/>
    <property type="match status" value="1"/>
</dbReference>
<feature type="active site" description="Tele-AMP-histidine intermediate" evidence="2">
    <location>
        <position position="134"/>
    </location>
</feature>
<feature type="binding site" evidence="3">
    <location>
        <position position="64"/>
    </location>
    <ligand>
        <name>substrate</name>
    </ligand>
</feature>
<dbReference type="InterPro" id="IPR011146">
    <property type="entry name" value="HIT-like"/>
</dbReference>
<evidence type="ECO:0000313" key="7">
    <source>
        <dbReference type="Proteomes" id="UP001205920"/>
    </source>
</evidence>
<dbReference type="RefSeq" id="WP_252930851.1">
    <property type="nucleotide sequence ID" value="NZ_JAEUWV010000001.1"/>
</dbReference>
<evidence type="ECO:0000313" key="6">
    <source>
        <dbReference type="EMBL" id="MCO6393600.1"/>
    </source>
</evidence>
<reference evidence="6 7" key="1">
    <citation type="submission" date="2021-01" db="EMBL/GenBank/DDBJ databases">
        <title>Identification and Characterization of Corynebacterium sp.</title>
        <authorList>
            <person name="Luo Q."/>
            <person name="Qu P."/>
            <person name="Chen Q."/>
        </authorList>
    </citation>
    <scope>NUCLEOTIDE SEQUENCE [LARGE SCALE GENOMIC DNA]</scope>
    <source>
        <strain evidence="6 7">MC-18</strain>
    </source>
</reference>
<proteinExistence type="predicted"/>
<feature type="domain" description="HIT" evidence="5">
    <location>
        <begin position="38"/>
        <end position="147"/>
    </location>
</feature>
<dbReference type="InterPro" id="IPR039383">
    <property type="entry name" value="FHIT"/>
</dbReference>
<gene>
    <name evidence="6" type="ORF">JMN37_01185</name>
</gene>
<dbReference type="Pfam" id="PF01230">
    <property type="entry name" value="HIT"/>
    <property type="match status" value="1"/>
</dbReference>
<dbReference type="SUPFAM" id="SSF54197">
    <property type="entry name" value="HIT-like"/>
    <property type="match status" value="1"/>
</dbReference>
<evidence type="ECO:0000256" key="3">
    <source>
        <dbReference type="PIRSR" id="PIRSR639383-2"/>
    </source>
</evidence>
<accession>A0AAW5HRJ2</accession>
<evidence type="ECO:0000259" key="5">
    <source>
        <dbReference type="PROSITE" id="PS51084"/>
    </source>
</evidence>
<dbReference type="PANTHER" id="PTHR42997">
    <property type="entry name" value="HIT FAMILY HYDROLASE"/>
    <property type="match status" value="1"/>
</dbReference>
<dbReference type="Gene3D" id="3.30.428.10">
    <property type="entry name" value="HIT-like"/>
    <property type="match status" value="1"/>
</dbReference>
<dbReference type="AlphaFoldDB" id="A0AAW5HRJ2"/>
<evidence type="ECO:0000256" key="2">
    <source>
        <dbReference type="PIRSR" id="PIRSR639383-1"/>
    </source>
</evidence>
<dbReference type="GO" id="GO:0000166">
    <property type="term" value="F:nucleotide binding"/>
    <property type="evidence" value="ECO:0007669"/>
    <property type="project" value="UniProtKB-KW"/>
</dbReference>
<name>A0AAW5HRJ2_9CORY</name>
<protein>
    <submittedName>
        <fullName evidence="6">HIT domain-containing protein</fullName>
    </submittedName>
</protein>
<keyword evidence="7" id="KW-1185">Reference proteome</keyword>
<evidence type="ECO:0000256" key="4">
    <source>
        <dbReference type="PROSITE-ProRule" id="PRU00464"/>
    </source>
</evidence>
<dbReference type="CDD" id="cd01275">
    <property type="entry name" value="FHIT"/>
    <property type="match status" value="1"/>
</dbReference>
<dbReference type="InterPro" id="IPR036265">
    <property type="entry name" value="HIT-like_sf"/>
</dbReference>
<evidence type="ECO:0000256" key="1">
    <source>
        <dbReference type="ARBA" id="ARBA00022741"/>
    </source>
</evidence>
<dbReference type="InterPro" id="IPR052908">
    <property type="entry name" value="AP-4-A_phosphorylase"/>
</dbReference>
<organism evidence="6 7">
    <name type="scientific">Corynebacterium lipophilum</name>
    <dbReference type="NCBI Taxonomy" id="2804918"/>
    <lineage>
        <taxon>Bacteria</taxon>
        <taxon>Bacillati</taxon>
        <taxon>Actinomycetota</taxon>
        <taxon>Actinomycetes</taxon>
        <taxon>Mycobacteriales</taxon>
        <taxon>Corynebacteriaceae</taxon>
        <taxon>Corynebacterium</taxon>
    </lineage>
</organism>
<feature type="binding site" evidence="3">
    <location>
        <position position="136"/>
    </location>
    <ligand>
        <name>substrate</name>
    </ligand>
</feature>
<feature type="short sequence motif" description="Histidine triad motif" evidence="4">
    <location>
        <begin position="132"/>
        <end position="136"/>
    </location>
</feature>
<sequence>MYEDIGVGTPDRLQRLWAPYRSKYIASTPRDEKGSSEPFVNIPSMSDEEGLIVARGETVYAVLNLYPYNAGHILVVPYRKVAEIEALTAGELAELMRFVTLAVKTLKAVSDPEAINVGMNLGRASGGSIGDHLHVHVVPRWAGDSNFMTVITGTKVLPQLLRETRQLLAESWKEVAAQQTGGE</sequence>